<keyword evidence="1" id="KW-0472">Membrane</keyword>
<evidence type="ECO:0000313" key="2">
    <source>
        <dbReference type="EMBL" id="JAH48660.1"/>
    </source>
</evidence>
<evidence type="ECO:0000256" key="1">
    <source>
        <dbReference type="SAM" id="Phobius"/>
    </source>
</evidence>
<name>A0A0E9T6V8_ANGAN</name>
<sequence>MYLHPAPIVPCTVILMLSLVVSPSFQLAQVRSETNVYCVNWT</sequence>
<protein>
    <submittedName>
        <fullName evidence="2">Uncharacterized protein</fullName>
    </submittedName>
</protein>
<keyword evidence="1" id="KW-1133">Transmembrane helix</keyword>
<dbReference type="EMBL" id="GBXM01059917">
    <property type="protein sequence ID" value="JAH48660.1"/>
    <property type="molecule type" value="Transcribed_RNA"/>
</dbReference>
<reference evidence="2" key="2">
    <citation type="journal article" date="2015" name="Fish Shellfish Immunol.">
        <title>Early steps in the European eel (Anguilla anguilla)-Vibrio vulnificus interaction in the gills: Role of the RtxA13 toxin.</title>
        <authorList>
            <person name="Callol A."/>
            <person name="Pajuelo D."/>
            <person name="Ebbesson L."/>
            <person name="Teles M."/>
            <person name="MacKenzie S."/>
            <person name="Amaro C."/>
        </authorList>
    </citation>
    <scope>NUCLEOTIDE SEQUENCE</scope>
</reference>
<proteinExistence type="predicted"/>
<accession>A0A0E9T6V8</accession>
<organism evidence="2">
    <name type="scientific">Anguilla anguilla</name>
    <name type="common">European freshwater eel</name>
    <name type="synonym">Muraena anguilla</name>
    <dbReference type="NCBI Taxonomy" id="7936"/>
    <lineage>
        <taxon>Eukaryota</taxon>
        <taxon>Metazoa</taxon>
        <taxon>Chordata</taxon>
        <taxon>Craniata</taxon>
        <taxon>Vertebrata</taxon>
        <taxon>Euteleostomi</taxon>
        <taxon>Actinopterygii</taxon>
        <taxon>Neopterygii</taxon>
        <taxon>Teleostei</taxon>
        <taxon>Anguilliformes</taxon>
        <taxon>Anguillidae</taxon>
        <taxon>Anguilla</taxon>
    </lineage>
</organism>
<keyword evidence="1" id="KW-0812">Transmembrane</keyword>
<feature type="transmembrane region" description="Helical" evidence="1">
    <location>
        <begin position="6"/>
        <end position="25"/>
    </location>
</feature>
<reference evidence="2" key="1">
    <citation type="submission" date="2014-11" db="EMBL/GenBank/DDBJ databases">
        <authorList>
            <person name="Amaro Gonzalez C."/>
        </authorList>
    </citation>
    <scope>NUCLEOTIDE SEQUENCE</scope>
</reference>
<dbReference type="AlphaFoldDB" id="A0A0E9T6V8"/>